<dbReference type="AlphaFoldDB" id="A0A074U7N2"/>
<evidence type="ECO:0000313" key="9">
    <source>
        <dbReference type="EMBL" id="KEP70697.1"/>
    </source>
</evidence>
<dbReference type="eggNOG" id="COG2135">
    <property type="taxonomic scope" value="Bacteria"/>
</dbReference>
<keyword evidence="7" id="KW-0456">Lyase</keyword>
<dbReference type="SUPFAM" id="SSF143081">
    <property type="entry name" value="BB1717-like"/>
    <property type="match status" value="1"/>
</dbReference>
<dbReference type="RefSeq" id="WP_038064028.1">
    <property type="nucleotide sequence ID" value="NZ_FOVB01000002.1"/>
</dbReference>
<dbReference type="Gene3D" id="3.90.1680.10">
    <property type="entry name" value="SOS response associated peptidase-like"/>
    <property type="match status" value="1"/>
</dbReference>
<comment type="similarity">
    <text evidence="1 8">Belongs to the SOS response-associated peptidase family.</text>
</comment>
<keyword evidence="6" id="KW-0238">DNA-binding</keyword>
<comment type="caution">
    <text evidence="9">The sequence shown here is derived from an EMBL/GenBank/DDBJ whole genome shotgun (WGS) entry which is preliminary data.</text>
</comment>
<sequence>MCGRIANTLPKDAMVRLFEATPGNDLPEGARHNLCPTEPLAVCISTGGVRHLQAMRWGFVPHWYKSPSDGPLLINARAETVAQKPAFRAAIRTQRCLIPADGFYEWHRAGESRLPWYISRRDGAPMVFGGVWQDWEQDGLQLRSCAIVTLAAGPVLAPIHHREPLILERADWAKWLGEAGHGAARLMVPRPESVLQAWRVGRAVNSSRAEGETLRAPLIEAG</sequence>
<keyword evidence="2 8" id="KW-0645">Protease</keyword>
<keyword evidence="3" id="KW-0227">DNA damage</keyword>
<dbReference type="EC" id="3.4.-.-" evidence="8"/>
<accession>A0A074U7N2</accession>
<evidence type="ECO:0000256" key="5">
    <source>
        <dbReference type="ARBA" id="ARBA00023124"/>
    </source>
</evidence>
<proteinExistence type="inferred from homology"/>
<organism evidence="9 10">
    <name type="scientific">Thioclava dalianensis</name>
    <dbReference type="NCBI Taxonomy" id="1185766"/>
    <lineage>
        <taxon>Bacteria</taxon>
        <taxon>Pseudomonadati</taxon>
        <taxon>Pseudomonadota</taxon>
        <taxon>Alphaproteobacteria</taxon>
        <taxon>Rhodobacterales</taxon>
        <taxon>Paracoccaceae</taxon>
        <taxon>Thioclava</taxon>
    </lineage>
</organism>
<dbReference type="InterPro" id="IPR003738">
    <property type="entry name" value="SRAP"/>
</dbReference>
<evidence type="ECO:0000256" key="4">
    <source>
        <dbReference type="ARBA" id="ARBA00022801"/>
    </source>
</evidence>
<keyword evidence="4 8" id="KW-0378">Hydrolase</keyword>
<evidence type="ECO:0000256" key="2">
    <source>
        <dbReference type="ARBA" id="ARBA00022670"/>
    </source>
</evidence>
<dbReference type="PANTHER" id="PTHR13604">
    <property type="entry name" value="DC12-RELATED"/>
    <property type="match status" value="1"/>
</dbReference>
<dbReference type="PANTHER" id="PTHR13604:SF0">
    <property type="entry name" value="ABASIC SITE PROCESSING PROTEIN HMCES"/>
    <property type="match status" value="1"/>
</dbReference>
<keyword evidence="5" id="KW-0190">Covalent protein-DNA linkage</keyword>
<evidence type="ECO:0000256" key="6">
    <source>
        <dbReference type="ARBA" id="ARBA00023125"/>
    </source>
</evidence>
<evidence type="ECO:0000256" key="7">
    <source>
        <dbReference type="ARBA" id="ARBA00023239"/>
    </source>
</evidence>
<dbReference type="GO" id="GO:0003697">
    <property type="term" value="F:single-stranded DNA binding"/>
    <property type="evidence" value="ECO:0007669"/>
    <property type="project" value="InterPro"/>
</dbReference>
<dbReference type="OrthoDB" id="9782620at2"/>
<evidence type="ECO:0000256" key="8">
    <source>
        <dbReference type="RuleBase" id="RU364100"/>
    </source>
</evidence>
<gene>
    <name evidence="9" type="ORF">DL1_16515</name>
</gene>
<dbReference type="GO" id="GO:0106300">
    <property type="term" value="P:protein-DNA covalent cross-linking repair"/>
    <property type="evidence" value="ECO:0007669"/>
    <property type="project" value="InterPro"/>
</dbReference>
<dbReference type="GO" id="GO:0016829">
    <property type="term" value="F:lyase activity"/>
    <property type="evidence" value="ECO:0007669"/>
    <property type="project" value="UniProtKB-KW"/>
</dbReference>
<protein>
    <recommendedName>
        <fullName evidence="8">Abasic site processing protein</fullName>
        <ecNumber evidence="8">3.4.-.-</ecNumber>
    </recommendedName>
</protein>
<evidence type="ECO:0000313" key="10">
    <source>
        <dbReference type="Proteomes" id="UP000027725"/>
    </source>
</evidence>
<name>A0A074U7N2_9RHOB</name>
<dbReference type="GO" id="GO:0006508">
    <property type="term" value="P:proteolysis"/>
    <property type="evidence" value="ECO:0007669"/>
    <property type="project" value="UniProtKB-KW"/>
</dbReference>
<dbReference type="Proteomes" id="UP000027725">
    <property type="component" value="Unassembled WGS sequence"/>
</dbReference>
<dbReference type="Pfam" id="PF02586">
    <property type="entry name" value="SRAP"/>
    <property type="match status" value="1"/>
</dbReference>
<dbReference type="InterPro" id="IPR036590">
    <property type="entry name" value="SRAP-like"/>
</dbReference>
<evidence type="ECO:0000256" key="1">
    <source>
        <dbReference type="ARBA" id="ARBA00008136"/>
    </source>
</evidence>
<evidence type="ECO:0000256" key="3">
    <source>
        <dbReference type="ARBA" id="ARBA00022763"/>
    </source>
</evidence>
<dbReference type="EMBL" id="JHEH01000005">
    <property type="protein sequence ID" value="KEP70697.1"/>
    <property type="molecule type" value="Genomic_DNA"/>
</dbReference>
<dbReference type="STRING" id="1185766.SAMN05216224_102128"/>
<keyword evidence="10" id="KW-1185">Reference proteome</keyword>
<reference evidence="9 10" key="1">
    <citation type="submission" date="2014-03" db="EMBL/GenBank/DDBJ databases">
        <title>The draft genome sequence of Thioclava dalianensis DLFJ1-1.</title>
        <authorList>
            <person name="Lai Q."/>
            <person name="Shao Z."/>
        </authorList>
    </citation>
    <scope>NUCLEOTIDE SEQUENCE [LARGE SCALE GENOMIC DNA]</scope>
    <source>
        <strain evidence="9 10">DLFJ1-1</strain>
    </source>
</reference>
<dbReference type="GO" id="GO:0008233">
    <property type="term" value="F:peptidase activity"/>
    <property type="evidence" value="ECO:0007669"/>
    <property type="project" value="UniProtKB-KW"/>
</dbReference>